<dbReference type="GO" id="GO:0005737">
    <property type="term" value="C:cytoplasm"/>
    <property type="evidence" value="ECO:0007669"/>
    <property type="project" value="TreeGrafter"/>
</dbReference>
<keyword evidence="9" id="KW-1185">Reference proteome</keyword>
<gene>
    <name evidence="8" type="primary">Parg</name>
    <name evidence="8" type="ORF">EVAR_54681_1</name>
</gene>
<evidence type="ECO:0000256" key="4">
    <source>
        <dbReference type="PIRSR" id="PIRSR607724-1"/>
    </source>
</evidence>
<feature type="binding site" evidence="5">
    <location>
        <position position="244"/>
    </location>
    <ligand>
        <name>substrate</name>
    </ligand>
</feature>
<dbReference type="Pfam" id="PF20811">
    <property type="entry name" value="PARG_cat_N"/>
    <property type="match status" value="1"/>
</dbReference>
<organism evidence="8 9">
    <name type="scientific">Eumeta variegata</name>
    <name type="common">Bagworm moth</name>
    <name type="synonym">Eumeta japonica</name>
    <dbReference type="NCBI Taxonomy" id="151549"/>
    <lineage>
        <taxon>Eukaryota</taxon>
        <taxon>Metazoa</taxon>
        <taxon>Ecdysozoa</taxon>
        <taxon>Arthropoda</taxon>
        <taxon>Hexapoda</taxon>
        <taxon>Insecta</taxon>
        <taxon>Pterygota</taxon>
        <taxon>Neoptera</taxon>
        <taxon>Endopterygota</taxon>
        <taxon>Lepidoptera</taxon>
        <taxon>Glossata</taxon>
        <taxon>Ditrysia</taxon>
        <taxon>Tineoidea</taxon>
        <taxon>Psychidae</taxon>
        <taxon>Oiketicinae</taxon>
        <taxon>Eumeta</taxon>
    </lineage>
</organism>
<dbReference type="GO" id="GO:0004649">
    <property type="term" value="F:poly(ADP-ribose) glycohydrolase activity"/>
    <property type="evidence" value="ECO:0007669"/>
    <property type="project" value="UniProtKB-EC"/>
</dbReference>
<feature type="binding site" evidence="5">
    <location>
        <position position="285"/>
    </location>
    <ligand>
        <name>substrate</name>
    </ligand>
</feature>
<sequence length="499" mass="56047">MFDEEHSWIGVSLSEIYGAQCPWDAPQFPVIKPAYNHAVLFHVSEDGLNEINDRPPKPQTGVDKWNQDYVRMPCSSHSLYPVVEGSTTNLKKRWDIIQNALTKPMKNSQDLADTILSYNTKFKSIWKFSALHQLFNEHLEEEESQYFFSVTLPTIAKLALALPRLVQSPIPLLSTVPVGVMTFMRVTVPPKDCPKWASSNKLIGGTPLHVNSKGTIEDDGMGLLQVDFANKYLGGGVLSYGCVQEEIRFVICPELLVSMLFTEVLKPTEALLMIGCERYSSYSGYGDTFQWAGDYKDTTPYDLSGRRRCAVLAIDALPFRRLEDQYRPETIAWVGVSACTSKFEARLSYPGVATGNWGCGAFGGSPHLKSLLQIMACTEARRPIAYYTFDDIKLRNDIINIYKLLSKHNVTVGHVRNNTSPPFKANSMLALLQEAINNVQPEDWSKVVNKTERDIMSDWDRDIHIDNIMESSLIIPVTDSDDKFSDNSDVSDSAMSLDE</sequence>
<dbReference type="EMBL" id="BGZK01000747">
    <property type="protein sequence ID" value="GBP58887.1"/>
    <property type="molecule type" value="Genomic_DNA"/>
</dbReference>
<feature type="active site" evidence="4">
    <location>
        <position position="245"/>
    </location>
</feature>
<reference evidence="8 9" key="1">
    <citation type="journal article" date="2019" name="Commun. Biol.">
        <title>The bagworm genome reveals a unique fibroin gene that provides high tensile strength.</title>
        <authorList>
            <person name="Kono N."/>
            <person name="Nakamura H."/>
            <person name="Ohtoshi R."/>
            <person name="Tomita M."/>
            <person name="Numata K."/>
            <person name="Arakawa K."/>
        </authorList>
    </citation>
    <scope>NUCLEOTIDE SEQUENCE [LARGE SCALE GENOMIC DNA]</scope>
</reference>
<keyword evidence="3 8" id="KW-0378">Hydrolase</keyword>
<dbReference type="AlphaFoldDB" id="A0A4C1X9H7"/>
<evidence type="ECO:0000313" key="8">
    <source>
        <dbReference type="EMBL" id="GBP58887.1"/>
    </source>
</evidence>
<dbReference type="PANTHER" id="PTHR12837">
    <property type="entry name" value="POLY ADP-RIBOSE GLYCOHYDROLASE"/>
    <property type="match status" value="1"/>
</dbReference>
<comment type="similarity">
    <text evidence="1">Belongs to the poly(ADP-ribose) glycohydrolase family.</text>
</comment>
<dbReference type="GO" id="GO:0005975">
    <property type="term" value="P:carbohydrate metabolic process"/>
    <property type="evidence" value="ECO:0007669"/>
    <property type="project" value="InterPro"/>
</dbReference>
<dbReference type="GO" id="GO:0006282">
    <property type="term" value="P:regulation of DNA repair"/>
    <property type="evidence" value="ECO:0007669"/>
    <property type="project" value="InterPro"/>
</dbReference>
<feature type="domain" description="PARG helical" evidence="7">
    <location>
        <begin position="139"/>
        <end position="186"/>
    </location>
</feature>
<dbReference type="Pfam" id="PF05028">
    <property type="entry name" value="PARG_cat_C"/>
    <property type="match status" value="1"/>
</dbReference>
<accession>A0A4C1X9H7</accession>
<evidence type="ECO:0000256" key="5">
    <source>
        <dbReference type="PIRSR" id="PIRSR607724-2"/>
    </source>
</evidence>
<dbReference type="Proteomes" id="UP000299102">
    <property type="component" value="Unassembled WGS sequence"/>
</dbReference>
<feature type="active site" evidence="4">
    <location>
        <position position="246"/>
    </location>
</feature>
<protein>
    <recommendedName>
        <fullName evidence="2">poly(ADP-ribose) glycohydrolase</fullName>
        <ecNumber evidence="2">3.2.1.143</ecNumber>
    </recommendedName>
</protein>
<evidence type="ECO:0000259" key="6">
    <source>
        <dbReference type="Pfam" id="PF05028"/>
    </source>
</evidence>
<evidence type="ECO:0000256" key="3">
    <source>
        <dbReference type="ARBA" id="ARBA00022801"/>
    </source>
</evidence>
<feature type="domain" description="PARG catalytic Macro" evidence="6">
    <location>
        <begin position="194"/>
        <end position="395"/>
    </location>
</feature>
<name>A0A4C1X9H7_EUMVA</name>
<dbReference type="InterPro" id="IPR046372">
    <property type="entry name" value="PARG_cat_C"/>
</dbReference>
<dbReference type="GO" id="GO:1990966">
    <property type="term" value="P:ATP generation from poly-ADP-D-ribose"/>
    <property type="evidence" value="ECO:0007669"/>
    <property type="project" value="TreeGrafter"/>
</dbReference>
<dbReference type="GO" id="GO:0009225">
    <property type="term" value="P:nucleotide-sugar metabolic process"/>
    <property type="evidence" value="ECO:0007669"/>
    <property type="project" value="TreeGrafter"/>
</dbReference>
<evidence type="ECO:0000259" key="7">
    <source>
        <dbReference type="Pfam" id="PF20811"/>
    </source>
</evidence>
<evidence type="ECO:0000313" key="9">
    <source>
        <dbReference type="Proteomes" id="UP000299102"/>
    </source>
</evidence>
<proteinExistence type="inferred from homology"/>
<dbReference type="GO" id="GO:0005634">
    <property type="term" value="C:nucleus"/>
    <property type="evidence" value="ECO:0007669"/>
    <property type="project" value="TreeGrafter"/>
</dbReference>
<feature type="binding site" evidence="5">
    <location>
        <position position="230"/>
    </location>
    <ligand>
        <name>substrate</name>
    </ligand>
</feature>
<dbReference type="OrthoDB" id="1937899at2759"/>
<comment type="caution">
    <text evidence="8">The sequence shown here is derived from an EMBL/GenBank/DDBJ whole genome shotgun (WGS) entry which is preliminary data.</text>
</comment>
<evidence type="ECO:0000256" key="2">
    <source>
        <dbReference type="ARBA" id="ARBA00012255"/>
    </source>
</evidence>
<dbReference type="InterPro" id="IPR048362">
    <property type="entry name" value="PARG_helical"/>
</dbReference>
<dbReference type="EC" id="3.2.1.143" evidence="2"/>
<dbReference type="InterPro" id="IPR007724">
    <property type="entry name" value="Poly_GlycHdrlase"/>
</dbReference>
<evidence type="ECO:0000256" key="1">
    <source>
        <dbReference type="ARBA" id="ARBA00009545"/>
    </source>
</evidence>
<feature type="active site" evidence="4">
    <location>
        <position position="227"/>
    </location>
</feature>
<dbReference type="PANTHER" id="PTHR12837:SF15">
    <property type="entry name" value="POLY(ADP-RIBOSE) GLYCOHYDROLASE"/>
    <property type="match status" value="1"/>
</dbReference>
<dbReference type="STRING" id="151549.A0A4C1X9H7"/>